<keyword evidence="4" id="KW-1133">Transmembrane helix</keyword>
<dbReference type="EMBL" id="JTDF01006272">
    <property type="protein sequence ID" value="KAF8565705.1"/>
    <property type="molecule type" value="Genomic_DNA"/>
</dbReference>
<keyword evidence="9" id="KW-1185">Reference proteome</keyword>
<protein>
    <recommendedName>
        <fullName evidence="10">Glycosyltransferase-like protein LARGE</fullName>
    </recommendedName>
</protein>
<dbReference type="SUPFAM" id="SSF53448">
    <property type="entry name" value="Nucleotide-diphospho-sugar transferases"/>
    <property type="match status" value="1"/>
</dbReference>
<keyword evidence="5" id="KW-0333">Golgi apparatus</keyword>
<evidence type="ECO:0008006" key="10">
    <source>
        <dbReference type="Google" id="ProtNLM"/>
    </source>
</evidence>
<dbReference type="GO" id="GO:0035269">
    <property type="term" value="P:protein O-linked glycosylation via mannose"/>
    <property type="evidence" value="ECO:0007669"/>
    <property type="project" value="TreeGrafter"/>
</dbReference>
<dbReference type="PANTHER" id="PTHR12270">
    <property type="entry name" value="GLYCOSYLTRANSFERASE-RELATED"/>
    <property type="match status" value="1"/>
</dbReference>
<keyword evidence="6" id="KW-0472">Membrane</keyword>
<dbReference type="GO" id="GO:0042285">
    <property type="term" value="F:xylosyltransferase activity"/>
    <property type="evidence" value="ECO:0007669"/>
    <property type="project" value="TreeGrafter"/>
</dbReference>
<evidence type="ECO:0000256" key="1">
    <source>
        <dbReference type="ARBA" id="ARBA00004323"/>
    </source>
</evidence>
<dbReference type="GO" id="GO:0000139">
    <property type="term" value="C:Golgi membrane"/>
    <property type="evidence" value="ECO:0007669"/>
    <property type="project" value="UniProtKB-SubCell"/>
</dbReference>
<dbReference type="Proteomes" id="UP000699462">
    <property type="component" value="Unassembled WGS sequence"/>
</dbReference>
<proteinExistence type="predicted"/>
<dbReference type="PANTHER" id="PTHR12270:SF25">
    <property type="entry name" value="GLYCOSYLTRANSFERASE-LIKE PROTEIN LARGE"/>
    <property type="match status" value="1"/>
</dbReference>
<reference evidence="8 9" key="1">
    <citation type="submission" date="2019-07" db="EMBL/GenBank/DDBJ databases">
        <title>Annotation for the trematode Paragonimus westermani.</title>
        <authorList>
            <person name="Choi Y.-J."/>
        </authorList>
    </citation>
    <scope>NUCLEOTIDE SEQUENCE [LARGE SCALE GENOMIC DNA]</scope>
    <source>
        <strain evidence="8">180907_Pwestermani</strain>
    </source>
</reference>
<dbReference type="Pfam" id="PF01501">
    <property type="entry name" value="Glyco_transf_8"/>
    <property type="match status" value="1"/>
</dbReference>
<sequence length="309" mass="35548">MLRTRIKLHNCMNVPRHVAASILSVATVLVMFELYQEKTSRCSTQLALPYVPHSSNSWMTDYLKNVSKNKEKGDTPTEKHKPSVIHLSLMIGGARSTLQAVTLMKSMFYYHTSPQHDISNNTRFEVSSNGAILQRYQHLYLHLIVERMAYRSLSTLLDTWNLPGLNYSFYPVEKYLEDVVWIPTNHYSGIYGLAKIILTDILPQELEKVIFLDCDLLMNADISQLWAHFDQFLSRQIIGLAENQSPWYVMGQSNMVWPAIGSGYNTGVMLLHLERLRRLPWNHLWRNTTIETLKFLPYAPLADQASGSN</sequence>
<evidence type="ECO:0000256" key="4">
    <source>
        <dbReference type="ARBA" id="ARBA00022989"/>
    </source>
</evidence>
<dbReference type="Gene3D" id="3.90.550.10">
    <property type="entry name" value="Spore Coat Polysaccharide Biosynthesis Protein SpsA, Chain A"/>
    <property type="match status" value="1"/>
</dbReference>
<evidence type="ECO:0000256" key="2">
    <source>
        <dbReference type="ARBA" id="ARBA00022692"/>
    </source>
</evidence>
<evidence type="ECO:0000256" key="6">
    <source>
        <dbReference type="ARBA" id="ARBA00023136"/>
    </source>
</evidence>
<dbReference type="InterPro" id="IPR029044">
    <property type="entry name" value="Nucleotide-diphossugar_trans"/>
</dbReference>
<dbReference type="InterPro" id="IPR002495">
    <property type="entry name" value="Glyco_trans_8"/>
</dbReference>
<keyword evidence="7" id="KW-0325">Glycoprotein</keyword>
<dbReference type="OrthoDB" id="411524at2759"/>
<dbReference type="GO" id="GO:0015020">
    <property type="term" value="F:glucuronosyltransferase activity"/>
    <property type="evidence" value="ECO:0007669"/>
    <property type="project" value="TreeGrafter"/>
</dbReference>
<keyword evidence="2" id="KW-0812">Transmembrane</keyword>
<accession>A0A8T0DD10</accession>
<gene>
    <name evidence="8" type="ORF">P879_04773</name>
</gene>
<evidence type="ECO:0000313" key="8">
    <source>
        <dbReference type="EMBL" id="KAF8565705.1"/>
    </source>
</evidence>
<dbReference type="InterPro" id="IPR051292">
    <property type="entry name" value="Xyl/GlcA_transferase"/>
</dbReference>
<comment type="caution">
    <text evidence="8">The sequence shown here is derived from an EMBL/GenBank/DDBJ whole genome shotgun (WGS) entry which is preliminary data.</text>
</comment>
<evidence type="ECO:0000256" key="5">
    <source>
        <dbReference type="ARBA" id="ARBA00023034"/>
    </source>
</evidence>
<evidence type="ECO:0000313" key="9">
    <source>
        <dbReference type="Proteomes" id="UP000699462"/>
    </source>
</evidence>
<name>A0A8T0DD10_9TREM</name>
<evidence type="ECO:0000256" key="7">
    <source>
        <dbReference type="ARBA" id="ARBA00023180"/>
    </source>
</evidence>
<keyword evidence="3" id="KW-0735">Signal-anchor</keyword>
<evidence type="ECO:0000256" key="3">
    <source>
        <dbReference type="ARBA" id="ARBA00022968"/>
    </source>
</evidence>
<comment type="subcellular location">
    <subcellularLocation>
        <location evidence="1">Golgi apparatus membrane</location>
        <topology evidence="1">Single-pass type II membrane protein</topology>
    </subcellularLocation>
</comment>
<dbReference type="AlphaFoldDB" id="A0A8T0DD10"/>
<organism evidence="8 9">
    <name type="scientific">Paragonimus westermani</name>
    <dbReference type="NCBI Taxonomy" id="34504"/>
    <lineage>
        <taxon>Eukaryota</taxon>
        <taxon>Metazoa</taxon>
        <taxon>Spiralia</taxon>
        <taxon>Lophotrochozoa</taxon>
        <taxon>Platyhelminthes</taxon>
        <taxon>Trematoda</taxon>
        <taxon>Digenea</taxon>
        <taxon>Plagiorchiida</taxon>
        <taxon>Troglotremata</taxon>
        <taxon>Troglotrematidae</taxon>
        <taxon>Paragonimus</taxon>
    </lineage>
</organism>